<accession>A0A6L9EI06</accession>
<dbReference type="Proteomes" id="UP000475249">
    <property type="component" value="Unassembled WGS sequence"/>
</dbReference>
<proteinExistence type="predicted"/>
<keyword evidence="3" id="KW-1185">Reference proteome</keyword>
<sequence>MRPAIIHIALLLAFVSGLNAQTALYNTGNLRIHSQGQIGFHTNLINDGTIEDNAGLAGFYGSAPLQVSGAFMTTFFDAEILNDAGVDLSTSMNIANNASFVIGDFRTPRIMDAISLNFLQNAFVIGESNASKVDGYATVSNQEMFSFPVGDGTELRSLILNSDGVNTLARCAYFREDPNSPSAFPVFSTELKPRDIEAVSTSEFWRLEGSLPSTVSLRWNLRSNLVQIGQGDVNRVTLMGWGKAANRWLNIGVSSAVGDLTDGGLISLSFVPDDYEVITFGIRAEPEEFLTLDNYIVTPNNDGINDVLEIEELEESPNNRIQIFDRNGLKVFEMTNYRNEFNGVSNVDNMVINREAGLPEGIYFYVIVLKDLNLEYQGFLYLDR</sequence>
<comment type="caution">
    <text evidence="2">The sequence shown here is derived from an EMBL/GenBank/DDBJ whole genome shotgun (WGS) entry which is preliminary data.</text>
</comment>
<dbReference type="InterPro" id="IPR026341">
    <property type="entry name" value="T9SS_type_B"/>
</dbReference>
<reference evidence="2 3" key="1">
    <citation type="submission" date="2020-01" db="EMBL/GenBank/DDBJ databases">
        <title>Bacteria diversity of Porities sp.</title>
        <authorList>
            <person name="Wang G."/>
        </authorList>
    </citation>
    <scope>NUCLEOTIDE SEQUENCE [LARGE SCALE GENOMIC DNA]</scope>
    <source>
        <strain evidence="2 3">R33</strain>
    </source>
</reference>
<protein>
    <submittedName>
        <fullName evidence="2">T9SS type B sorting domain-containing protein</fullName>
    </submittedName>
</protein>
<feature type="chain" id="PRO_5026870454" evidence="1">
    <location>
        <begin position="21"/>
        <end position="384"/>
    </location>
</feature>
<dbReference type="EMBL" id="WXYO01000008">
    <property type="protein sequence ID" value="NAS14118.1"/>
    <property type="molecule type" value="Genomic_DNA"/>
</dbReference>
<dbReference type="NCBIfam" id="TIGR04131">
    <property type="entry name" value="Bac_Flav_CTERM"/>
    <property type="match status" value="1"/>
</dbReference>
<dbReference type="RefSeq" id="WP_161437145.1">
    <property type="nucleotide sequence ID" value="NZ_WXYO01000008.1"/>
</dbReference>
<dbReference type="Pfam" id="PF13585">
    <property type="entry name" value="CHU_C"/>
    <property type="match status" value="1"/>
</dbReference>
<evidence type="ECO:0000313" key="3">
    <source>
        <dbReference type="Proteomes" id="UP000475249"/>
    </source>
</evidence>
<name>A0A6L9EI06_9FLAO</name>
<evidence type="ECO:0000313" key="2">
    <source>
        <dbReference type="EMBL" id="NAS14118.1"/>
    </source>
</evidence>
<keyword evidence="1" id="KW-0732">Signal</keyword>
<organism evidence="2 3">
    <name type="scientific">Poritiphilus flavus</name>
    <dbReference type="NCBI Taxonomy" id="2697053"/>
    <lineage>
        <taxon>Bacteria</taxon>
        <taxon>Pseudomonadati</taxon>
        <taxon>Bacteroidota</taxon>
        <taxon>Flavobacteriia</taxon>
        <taxon>Flavobacteriales</taxon>
        <taxon>Flavobacteriaceae</taxon>
        <taxon>Poritiphilus</taxon>
    </lineage>
</organism>
<dbReference type="AlphaFoldDB" id="A0A6L9EI06"/>
<evidence type="ECO:0000256" key="1">
    <source>
        <dbReference type="SAM" id="SignalP"/>
    </source>
</evidence>
<feature type="signal peptide" evidence="1">
    <location>
        <begin position="1"/>
        <end position="20"/>
    </location>
</feature>
<gene>
    <name evidence="2" type="ORF">GTQ38_19060</name>
</gene>